<accession>A0AAR5P961</accession>
<dbReference type="GO" id="GO:0000045">
    <property type="term" value="P:autophagosome assembly"/>
    <property type="evidence" value="ECO:0007669"/>
    <property type="project" value="TreeGrafter"/>
</dbReference>
<dbReference type="GO" id="GO:0097629">
    <property type="term" value="C:extrinsic component of omegasome membrane"/>
    <property type="evidence" value="ECO:0007669"/>
    <property type="project" value="TreeGrafter"/>
</dbReference>
<dbReference type="CTD" id="22863"/>
<dbReference type="Pfam" id="PF10186">
    <property type="entry name" value="ATG14"/>
    <property type="match status" value="1"/>
</dbReference>
<dbReference type="PANTHER" id="PTHR13664">
    <property type="entry name" value="BECLIN 1-ASSOCIATED AUTOPHAGY-RELATED KEY REGULATOR"/>
    <property type="match status" value="1"/>
</dbReference>
<reference evidence="4" key="1">
    <citation type="journal article" date="2013" name="Genome Biol.">
        <title>Draft genome of the mountain pine beetle, Dendroctonus ponderosae Hopkins, a major forest pest.</title>
        <authorList>
            <person name="Keeling C.I."/>
            <person name="Yuen M.M."/>
            <person name="Liao N.Y."/>
            <person name="Docking T.R."/>
            <person name="Chan S.K."/>
            <person name="Taylor G.A."/>
            <person name="Palmquist D.L."/>
            <person name="Jackman S.D."/>
            <person name="Nguyen A."/>
            <person name="Li M."/>
            <person name="Henderson H."/>
            <person name="Janes J.K."/>
            <person name="Zhao Y."/>
            <person name="Pandoh P."/>
            <person name="Moore R."/>
            <person name="Sperling F.A."/>
            <person name="Huber D.P."/>
            <person name="Birol I."/>
            <person name="Jones S.J."/>
            <person name="Bohlmann J."/>
        </authorList>
    </citation>
    <scope>NUCLEOTIDE SEQUENCE</scope>
</reference>
<organism evidence="3 4">
    <name type="scientific">Dendroctonus ponderosae</name>
    <name type="common">Mountain pine beetle</name>
    <dbReference type="NCBI Taxonomy" id="77166"/>
    <lineage>
        <taxon>Eukaryota</taxon>
        <taxon>Metazoa</taxon>
        <taxon>Ecdysozoa</taxon>
        <taxon>Arthropoda</taxon>
        <taxon>Hexapoda</taxon>
        <taxon>Insecta</taxon>
        <taxon>Pterygota</taxon>
        <taxon>Neoptera</taxon>
        <taxon>Endopterygota</taxon>
        <taxon>Coleoptera</taxon>
        <taxon>Polyphaga</taxon>
        <taxon>Cucujiformia</taxon>
        <taxon>Curculionidae</taxon>
        <taxon>Scolytinae</taxon>
        <taxon>Dendroctonus</taxon>
    </lineage>
</organism>
<dbReference type="GO" id="GO:0043495">
    <property type="term" value="F:protein-membrane adaptor activity"/>
    <property type="evidence" value="ECO:0007669"/>
    <property type="project" value="TreeGrafter"/>
</dbReference>
<protein>
    <recommendedName>
        <fullName evidence="5">Beclin 1-associated autophagy-related key regulator</fullName>
    </recommendedName>
</protein>
<evidence type="ECO:0000313" key="3">
    <source>
        <dbReference type="EnsemblMetazoa" id="XP_019757625.1"/>
    </source>
</evidence>
<evidence type="ECO:0008006" key="5">
    <source>
        <dbReference type="Google" id="ProtNLM"/>
    </source>
</evidence>
<evidence type="ECO:0000256" key="1">
    <source>
        <dbReference type="ARBA" id="ARBA00023054"/>
    </source>
</evidence>
<dbReference type="AlphaFoldDB" id="A0AAR5P961"/>
<feature type="coiled-coil region" evidence="2">
    <location>
        <begin position="65"/>
        <end position="183"/>
    </location>
</feature>
<dbReference type="EnsemblMetazoa" id="XM_019902066.1">
    <property type="protein sequence ID" value="XP_019757625.1"/>
    <property type="gene ID" value="LOC109536004"/>
</dbReference>
<dbReference type="GO" id="GO:0000423">
    <property type="term" value="P:mitophagy"/>
    <property type="evidence" value="ECO:0007669"/>
    <property type="project" value="TreeGrafter"/>
</dbReference>
<dbReference type="GO" id="GO:0035032">
    <property type="term" value="C:phosphatidylinositol 3-kinase complex, class III"/>
    <property type="evidence" value="ECO:0007669"/>
    <property type="project" value="TreeGrafter"/>
</dbReference>
<dbReference type="GeneID" id="109536004"/>
<keyword evidence="4" id="KW-1185">Reference proteome</keyword>
<dbReference type="GO" id="GO:0016240">
    <property type="term" value="P:autophagosome membrane docking"/>
    <property type="evidence" value="ECO:0007669"/>
    <property type="project" value="TreeGrafter"/>
</dbReference>
<proteinExistence type="predicted"/>
<dbReference type="GO" id="GO:0005776">
    <property type="term" value="C:autophagosome"/>
    <property type="evidence" value="ECO:0007669"/>
    <property type="project" value="TreeGrafter"/>
</dbReference>
<dbReference type="InterPro" id="IPR018791">
    <property type="entry name" value="UV_resistance/autophagy_Atg14"/>
</dbReference>
<dbReference type="GO" id="GO:0009267">
    <property type="term" value="P:cellular response to starvation"/>
    <property type="evidence" value="ECO:0007669"/>
    <property type="project" value="TreeGrafter"/>
</dbReference>
<keyword evidence="1 2" id="KW-0175">Coiled coil</keyword>
<name>A0AAR5P961_DENPD</name>
<sequence>MMTTLSSEGSSSNSTAPGIFHVSGHVSGSTSSDGHRCPLCKKFQKCFYCKDCIQGGYIAAHFESLNSVRLSLDDLTEKKRKIEQSCLQYLENKQKADILQTKIRQVRDRNRIISLALEEKRQKKEELNQKLVKMAAENKERGERLGHFKTKNEMMEDYISRKHEDLTGAKEKLNKQYKDLTDLVRLRVEQLFQFVFPITESWSHISCRELESSGESSRPAKEKWVYADDSNEVQYKIVNPSLPGSGNYSNYTLWAKCDGVPMSEDVNQMAGNPALNIATALAYTAQLLNVLSFFLDVRLPYKIIYSEFNSTTLTEQQFSKKVAKLNANILYLCISQNVEISSLSPNKTIQNLLKLRNNKTTQLGSQLPMEMNDQQAEQLEKLIPSDIKATDSDSDEMSDWEALPQGVQCPEAAPGPATVPTSVMNSQQASSLAGGLVTSAVASVASIWRGFTGR</sequence>
<dbReference type="Proteomes" id="UP000019118">
    <property type="component" value="Unassembled WGS sequence"/>
</dbReference>
<dbReference type="KEGG" id="dpa:109536004"/>
<evidence type="ECO:0000256" key="2">
    <source>
        <dbReference type="SAM" id="Coils"/>
    </source>
</evidence>
<reference evidence="3" key="2">
    <citation type="submission" date="2024-08" db="UniProtKB">
        <authorList>
            <consortium name="EnsemblMetazoa"/>
        </authorList>
    </citation>
    <scope>IDENTIFICATION</scope>
</reference>
<evidence type="ECO:0000313" key="4">
    <source>
        <dbReference type="Proteomes" id="UP000019118"/>
    </source>
</evidence>
<dbReference type="GO" id="GO:0097632">
    <property type="term" value="C:extrinsic component of phagophore assembly site membrane"/>
    <property type="evidence" value="ECO:0007669"/>
    <property type="project" value="TreeGrafter"/>
</dbReference>
<dbReference type="PANTHER" id="PTHR13664:SF0">
    <property type="entry name" value="BECLIN 1-ASSOCIATED AUTOPHAGY-RELATED KEY REGULATOR"/>
    <property type="match status" value="1"/>
</dbReference>
<dbReference type="GO" id="GO:0035014">
    <property type="term" value="F:phosphatidylinositol 3-kinase regulator activity"/>
    <property type="evidence" value="ECO:0007669"/>
    <property type="project" value="TreeGrafter"/>
</dbReference>